<organism evidence="8 9">
    <name type="scientific">Aspergillus fumigatus (strain CBS 144.89 / FGSC A1163 / CEA10)</name>
    <name type="common">Neosartorya fumigata</name>
    <dbReference type="NCBI Taxonomy" id="451804"/>
    <lineage>
        <taxon>Eukaryota</taxon>
        <taxon>Fungi</taxon>
        <taxon>Dikarya</taxon>
        <taxon>Ascomycota</taxon>
        <taxon>Pezizomycotina</taxon>
        <taxon>Eurotiomycetes</taxon>
        <taxon>Eurotiomycetidae</taxon>
        <taxon>Eurotiales</taxon>
        <taxon>Aspergillaceae</taxon>
        <taxon>Aspergillus</taxon>
        <taxon>Aspergillus subgen. Fumigati</taxon>
    </lineage>
</organism>
<evidence type="ECO:0000256" key="5">
    <source>
        <dbReference type="ARBA" id="ARBA00023274"/>
    </source>
</evidence>
<evidence type="ECO:0000256" key="2">
    <source>
        <dbReference type="ARBA" id="ARBA00008970"/>
    </source>
</evidence>
<evidence type="ECO:0000256" key="3">
    <source>
        <dbReference type="ARBA" id="ARBA00022980"/>
    </source>
</evidence>
<name>B0Y354_ASPFC</name>
<accession>B0Y354</accession>
<evidence type="ECO:0000256" key="4">
    <source>
        <dbReference type="ARBA" id="ARBA00023128"/>
    </source>
</evidence>
<gene>
    <name evidence="8" type="ORF">AFUB_052990</name>
</gene>
<keyword evidence="5" id="KW-0687">Ribonucleoprotein</keyword>
<keyword evidence="4" id="KW-0496">Mitochondrion</keyword>
<dbReference type="OrthoDB" id="2257454at2759"/>
<sequence>MALLLRYLADDLETQCRIFSLNFNPQRLRLGNKVLRQRLRGPALAAWYPRKTVSFRDLQDAYRPLGLTVFDEYEDDREEAIQMYVIIHTKDKTLIADYASAKLRGKGRPKKKRTAAESRSAKKKK</sequence>
<evidence type="ECO:0000256" key="7">
    <source>
        <dbReference type="SAM" id="MobiDB-lite"/>
    </source>
</evidence>
<dbReference type="HOGENOM" id="CLU_150777_0_0_1"/>
<evidence type="ECO:0000313" key="8">
    <source>
        <dbReference type="EMBL" id="EDP51295.1"/>
    </source>
</evidence>
<proteinExistence type="inferred from homology"/>
<reference evidence="8 9" key="1">
    <citation type="journal article" date="2008" name="PLoS Genet.">
        <title>Genomic islands in the pathogenic filamentous fungus Aspergillus fumigatus.</title>
        <authorList>
            <person name="Fedorova N.D."/>
            <person name="Khaldi N."/>
            <person name="Joardar V.S."/>
            <person name="Maiti R."/>
            <person name="Amedeo P."/>
            <person name="Anderson M.J."/>
            <person name="Crabtree J."/>
            <person name="Silva J.C."/>
            <person name="Badger J.H."/>
            <person name="Albarraq A."/>
            <person name="Angiuoli S."/>
            <person name="Bussey H."/>
            <person name="Bowyer P."/>
            <person name="Cotty P.J."/>
            <person name="Dyer P.S."/>
            <person name="Egan A."/>
            <person name="Galens K."/>
            <person name="Fraser-Liggett C.M."/>
            <person name="Haas B.J."/>
            <person name="Inman J.M."/>
            <person name="Kent R."/>
            <person name="Lemieux S."/>
            <person name="Malavazi I."/>
            <person name="Orvis J."/>
            <person name="Roemer T."/>
            <person name="Ronning C.M."/>
            <person name="Sundaram J.P."/>
            <person name="Sutton G."/>
            <person name="Turner G."/>
            <person name="Venter J.C."/>
            <person name="White O.R."/>
            <person name="Whitty B.R."/>
            <person name="Youngman P."/>
            <person name="Wolfe K.H."/>
            <person name="Goldman G.H."/>
            <person name="Wortman J.R."/>
            <person name="Jiang B."/>
            <person name="Denning D.W."/>
            <person name="Nierman W.C."/>
        </authorList>
    </citation>
    <scope>NUCLEOTIDE SEQUENCE [LARGE SCALE GENOMIC DNA]</scope>
    <source>
        <strain evidence="9">CBS 144.89 / FGSC A1163 / CEA10</strain>
    </source>
</reference>
<evidence type="ECO:0000313" key="9">
    <source>
        <dbReference type="Proteomes" id="UP000001699"/>
    </source>
</evidence>
<dbReference type="PhylomeDB" id="B0Y354"/>
<dbReference type="GO" id="GO:0005739">
    <property type="term" value="C:mitochondrion"/>
    <property type="evidence" value="ECO:0007669"/>
    <property type="project" value="UniProtKB-SubCell"/>
</dbReference>
<keyword evidence="9" id="KW-1185">Reference proteome</keyword>
<dbReference type="GO" id="GO:1990904">
    <property type="term" value="C:ribonucleoprotein complex"/>
    <property type="evidence" value="ECO:0007669"/>
    <property type="project" value="UniProtKB-KW"/>
</dbReference>
<dbReference type="PANTHER" id="PTHR13362:SF2">
    <property type="entry name" value="SMALL RIBOSOMAL SUBUNIT PROTEIN MS33"/>
    <property type="match status" value="1"/>
</dbReference>
<dbReference type="InterPro" id="IPR013219">
    <property type="entry name" value="Ribosomal_mS33"/>
</dbReference>
<dbReference type="Proteomes" id="UP000001699">
    <property type="component" value="Unassembled WGS sequence"/>
</dbReference>
<protein>
    <recommendedName>
        <fullName evidence="6">Small ribosomal subunit protein mS33</fullName>
    </recommendedName>
</protein>
<evidence type="ECO:0000256" key="6">
    <source>
        <dbReference type="ARBA" id="ARBA00035132"/>
    </source>
</evidence>
<comment type="subcellular location">
    <subcellularLocation>
        <location evidence="1">Mitochondrion</location>
    </subcellularLocation>
</comment>
<dbReference type="EMBL" id="DS499597">
    <property type="protein sequence ID" value="EDP51295.1"/>
    <property type="molecule type" value="Genomic_DNA"/>
</dbReference>
<comment type="similarity">
    <text evidence="2">Belongs to the mitochondrion-specific ribosomal protein mS33 family.</text>
</comment>
<dbReference type="GO" id="GO:0005840">
    <property type="term" value="C:ribosome"/>
    <property type="evidence" value="ECO:0007669"/>
    <property type="project" value="UniProtKB-KW"/>
</dbReference>
<feature type="region of interest" description="Disordered" evidence="7">
    <location>
        <begin position="104"/>
        <end position="125"/>
    </location>
</feature>
<dbReference type="PANTHER" id="PTHR13362">
    <property type="entry name" value="MITOCHONDRIAL RIBOSOMAL PROTEIN S33"/>
    <property type="match status" value="1"/>
</dbReference>
<feature type="compositionally biased region" description="Basic and acidic residues" evidence="7">
    <location>
        <begin position="114"/>
        <end position="125"/>
    </location>
</feature>
<keyword evidence="3" id="KW-0689">Ribosomal protein</keyword>
<feature type="compositionally biased region" description="Basic residues" evidence="7">
    <location>
        <begin position="104"/>
        <end position="113"/>
    </location>
</feature>
<dbReference type="Pfam" id="PF08293">
    <property type="entry name" value="MRP-S33"/>
    <property type="match status" value="1"/>
</dbReference>
<dbReference type="AlphaFoldDB" id="B0Y354"/>
<evidence type="ECO:0000256" key="1">
    <source>
        <dbReference type="ARBA" id="ARBA00004173"/>
    </source>
</evidence>